<proteinExistence type="predicted"/>
<dbReference type="GeneID" id="28994999"/>
<feature type="transmembrane region" description="Helical" evidence="1">
    <location>
        <begin position="53"/>
        <end position="75"/>
    </location>
</feature>
<organism evidence="2 3">
    <name type="scientific">Phycomyces blakesleeanus (strain ATCC 8743b / DSM 1359 / FGSC 10004 / NBRC 33097 / NRRL 1555)</name>
    <dbReference type="NCBI Taxonomy" id="763407"/>
    <lineage>
        <taxon>Eukaryota</taxon>
        <taxon>Fungi</taxon>
        <taxon>Fungi incertae sedis</taxon>
        <taxon>Mucoromycota</taxon>
        <taxon>Mucoromycotina</taxon>
        <taxon>Mucoromycetes</taxon>
        <taxon>Mucorales</taxon>
        <taxon>Phycomycetaceae</taxon>
        <taxon>Phycomyces</taxon>
    </lineage>
</organism>
<protein>
    <submittedName>
        <fullName evidence="2">Uncharacterized protein</fullName>
    </submittedName>
</protein>
<evidence type="ECO:0000313" key="2">
    <source>
        <dbReference type="EMBL" id="OAD68909.1"/>
    </source>
</evidence>
<dbReference type="InParanoid" id="A0A167KUE7"/>
<dbReference type="Proteomes" id="UP000077315">
    <property type="component" value="Unassembled WGS sequence"/>
</dbReference>
<dbReference type="STRING" id="763407.A0A167KUE7"/>
<reference evidence="3" key="1">
    <citation type="submission" date="2015-06" db="EMBL/GenBank/DDBJ databases">
        <title>Expansion of signal transduction pathways in fungi by whole-genome duplication.</title>
        <authorList>
            <consortium name="DOE Joint Genome Institute"/>
            <person name="Corrochano L.M."/>
            <person name="Kuo A."/>
            <person name="Marcet-Houben M."/>
            <person name="Polaino S."/>
            <person name="Salamov A."/>
            <person name="Villalobos J.M."/>
            <person name="Alvarez M.I."/>
            <person name="Avalos J."/>
            <person name="Benito E.P."/>
            <person name="Benoit I."/>
            <person name="Burger G."/>
            <person name="Camino L.P."/>
            <person name="Canovas D."/>
            <person name="Cerda-Olmedo E."/>
            <person name="Cheng J.-F."/>
            <person name="Dominguez A."/>
            <person name="Elias M."/>
            <person name="Eslava A.P."/>
            <person name="Glaser F."/>
            <person name="Grimwood J."/>
            <person name="Gutierrez G."/>
            <person name="Heitman J."/>
            <person name="Henrissat B."/>
            <person name="Iturriaga E.A."/>
            <person name="Lang B.F."/>
            <person name="Lavin J.L."/>
            <person name="Lee S."/>
            <person name="Li W."/>
            <person name="Lindquist E."/>
            <person name="Lopez-Garcia S."/>
            <person name="Luque E.M."/>
            <person name="Marcos A.T."/>
            <person name="Martin J."/>
            <person name="McCluskey K."/>
            <person name="Medina H.R."/>
            <person name="Miralles-Duran A."/>
            <person name="Miyazaki A."/>
            <person name="Munoz-Torres E."/>
            <person name="Oguiza J.A."/>
            <person name="Ohm R."/>
            <person name="Olmedo M."/>
            <person name="Orejas M."/>
            <person name="Ortiz-Castellanos L."/>
            <person name="Pisabarro A.G."/>
            <person name="Rodriguez-Romero J."/>
            <person name="Ruiz-Herrera J."/>
            <person name="Ruiz-Vazquez R."/>
            <person name="Sanz C."/>
            <person name="Schackwitz W."/>
            <person name="Schmutz J."/>
            <person name="Shahriari M."/>
            <person name="Shelest E."/>
            <person name="Silva-Franco F."/>
            <person name="Soanes D."/>
            <person name="Syed K."/>
            <person name="Tagua V.G."/>
            <person name="Talbot N.J."/>
            <person name="Thon M."/>
            <person name="De vries R.P."/>
            <person name="Wiebenga A."/>
            <person name="Yadav J.S."/>
            <person name="Braun E.L."/>
            <person name="Baker S."/>
            <person name="Garre V."/>
            <person name="Horwitz B."/>
            <person name="Torres-Martinez S."/>
            <person name="Idnurm A."/>
            <person name="Herrera-Estrella A."/>
            <person name="Gabaldon T."/>
            <person name="Grigoriev I.V."/>
        </authorList>
    </citation>
    <scope>NUCLEOTIDE SEQUENCE [LARGE SCALE GENOMIC DNA]</scope>
    <source>
        <strain evidence="3">NRRL 1555(-)</strain>
    </source>
</reference>
<dbReference type="OrthoDB" id="191995at2759"/>
<keyword evidence="1" id="KW-0812">Transmembrane</keyword>
<dbReference type="RefSeq" id="XP_018286949.1">
    <property type="nucleotide sequence ID" value="XM_018434093.1"/>
</dbReference>
<keyword evidence="3" id="KW-1185">Reference proteome</keyword>
<dbReference type="EMBL" id="KV440993">
    <property type="protein sequence ID" value="OAD68909.1"/>
    <property type="molecule type" value="Genomic_DNA"/>
</dbReference>
<keyword evidence="1" id="KW-1133">Transmembrane helix</keyword>
<sequence>MGKQFVATVVFTALQAVSIGGSVDQLDSSSGAHHFQRRSIEVEEELTDNEKVFIYKTFLICGGFILVINSFIKLLNTKVTDIYGKIIVTSRVINAIVLWSMCALSFASLDAFVLLSVMMGSLIFQAAVDLLD</sequence>
<gene>
    <name evidence="2" type="ORF">PHYBLDRAFT_159977</name>
</gene>
<accession>A0A167KUE7</accession>
<keyword evidence="1" id="KW-0472">Membrane</keyword>
<evidence type="ECO:0000313" key="3">
    <source>
        <dbReference type="Proteomes" id="UP000077315"/>
    </source>
</evidence>
<dbReference type="VEuPathDB" id="FungiDB:PHYBLDRAFT_159977"/>
<evidence type="ECO:0000256" key="1">
    <source>
        <dbReference type="SAM" id="Phobius"/>
    </source>
</evidence>
<name>A0A167KUE7_PHYB8</name>
<feature type="transmembrane region" description="Helical" evidence="1">
    <location>
        <begin position="96"/>
        <end position="124"/>
    </location>
</feature>
<dbReference type="AlphaFoldDB" id="A0A167KUE7"/>